<organism evidence="1 2">
    <name type="scientific">Algoriphagus antarcticus</name>
    <dbReference type="NCBI Taxonomy" id="238540"/>
    <lineage>
        <taxon>Bacteria</taxon>
        <taxon>Pseudomonadati</taxon>
        <taxon>Bacteroidota</taxon>
        <taxon>Cytophagia</taxon>
        <taxon>Cytophagales</taxon>
        <taxon>Cyclobacteriaceae</taxon>
        <taxon>Algoriphagus</taxon>
    </lineage>
</organism>
<keyword evidence="2" id="KW-1185">Reference proteome</keyword>
<dbReference type="RefSeq" id="WP_086544170.1">
    <property type="nucleotide sequence ID" value="NZ_MSSW01000129.1"/>
</dbReference>
<protein>
    <submittedName>
        <fullName evidence="1">Uncharacterized protein</fullName>
    </submittedName>
</protein>
<gene>
    <name evidence="1" type="ORF">C8N25_1614</name>
</gene>
<dbReference type="EMBL" id="QUNF01000061">
    <property type="protein sequence ID" value="REG75210.1"/>
    <property type="molecule type" value="Genomic_DNA"/>
</dbReference>
<comment type="caution">
    <text evidence="1">The sequence shown here is derived from an EMBL/GenBank/DDBJ whole genome shotgun (WGS) entry which is preliminary data.</text>
</comment>
<reference evidence="1 2" key="1">
    <citation type="submission" date="2018-08" db="EMBL/GenBank/DDBJ databases">
        <title>Genomic Encyclopedia of Archaeal and Bacterial Type Strains, Phase II (KMG-II): from individual species to whole genera.</title>
        <authorList>
            <person name="Goeker M."/>
        </authorList>
    </citation>
    <scope>NUCLEOTIDE SEQUENCE [LARGE SCALE GENOMIC DNA]</scope>
    <source>
        <strain evidence="1 2">DSM 15986</strain>
    </source>
</reference>
<accession>A0A3E0D4G1</accession>
<name>A0A3E0D4G1_9BACT</name>
<proteinExistence type="predicted"/>
<dbReference type="AlphaFoldDB" id="A0A3E0D4G1"/>
<dbReference type="Proteomes" id="UP000256405">
    <property type="component" value="Unassembled WGS sequence"/>
</dbReference>
<evidence type="ECO:0000313" key="1">
    <source>
        <dbReference type="EMBL" id="REG75210.1"/>
    </source>
</evidence>
<sequence length="72" mass="8393">METLRIKAYPKNKNQIKSIADFLSREGIEFEIVEKEEFLVFEEELESSLVQAEKIEKGGLKKESARDFLNDL</sequence>
<evidence type="ECO:0000313" key="2">
    <source>
        <dbReference type="Proteomes" id="UP000256405"/>
    </source>
</evidence>